<keyword evidence="2" id="KW-1185">Reference proteome</keyword>
<comment type="caution">
    <text evidence="1">The sequence shown here is derived from an EMBL/GenBank/DDBJ whole genome shotgun (WGS) entry which is preliminary data.</text>
</comment>
<name>A0A849ASU1_9MICO</name>
<dbReference type="GO" id="GO:0009236">
    <property type="term" value="P:cobalamin biosynthetic process"/>
    <property type="evidence" value="ECO:0007669"/>
    <property type="project" value="UniProtKB-UniPathway"/>
</dbReference>
<evidence type="ECO:0008006" key="3">
    <source>
        <dbReference type="Google" id="ProtNLM"/>
    </source>
</evidence>
<dbReference type="Pfam" id="PF02283">
    <property type="entry name" value="CobU"/>
    <property type="match status" value="1"/>
</dbReference>
<dbReference type="Proteomes" id="UP000557772">
    <property type="component" value="Unassembled WGS sequence"/>
</dbReference>
<dbReference type="Gene3D" id="3.40.50.300">
    <property type="entry name" value="P-loop containing nucleotide triphosphate hydrolases"/>
    <property type="match status" value="1"/>
</dbReference>
<dbReference type="RefSeq" id="WP_171154871.1">
    <property type="nucleotide sequence ID" value="NZ_JABENB010000001.1"/>
</dbReference>
<evidence type="ECO:0000313" key="2">
    <source>
        <dbReference type="Proteomes" id="UP000557772"/>
    </source>
</evidence>
<dbReference type="EMBL" id="JABENB010000001">
    <property type="protein sequence ID" value="NNG39792.1"/>
    <property type="molecule type" value="Genomic_DNA"/>
</dbReference>
<accession>A0A849ASU1</accession>
<proteinExistence type="predicted"/>
<dbReference type="UniPathway" id="UPA00148">
    <property type="reaction ID" value="UER00236"/>
</dbReference>
<dbReference type="InterPro" id="IPR003203">
    <property type="entry name" value="CobU/CobP"/>
</dbReference>
<reference evidence="1 2" key="1">
    <citation type="submission" date="2020-05" db="EMBL/GenBank/DDBJ databases">
        <title>Flexivirga sp. ID2601S isolated from air conditioner.</title>
        <authorList>
            <person name="Kim D.H."/>
        </authorList>
    </citation>
    <scope>NUCLEOTIDE SEQUENCE [LARGE SCALE GENOMIC DNA]</scope>
    <source>
        <strain evidence="1 2">ID2601S</strain>
    </source>
</reference>
<gene>
    <name evidence="1" type="ORF">HJ588_10970</name>
</gene>
<dbReference type="GO" id="GO:0043752">
    <property type="term" value="F:adenosylcobinamide kinase activity"/>
    <property type="evidence" value="ECO:0007669"/>
    <property type="project" value="InterPro"/>
</dbReference>
<sequence>MVSLVPATLVLGGQGSGHGRYAVSLLAGQDAATVATLGEEEPAPGNDTAAWPDHWSPTPTDDLARTILRARNAVLVPDLTAWVRQLLERADASSDTGRALHTVAGAADELVTLCLGVPFDVVLVSTDAGGAPDAGTDEGRTLHLAVAQANRLIGAALPHVVLVVGGRALDLSDSPRVH</sequence>
<evidence type="ECO:0000313" key="1">
    <source>
        <dbReference type="EMBL" id="NNG39792.1"/>
    </source>
</evidence>
<dbReference type="InterPro" id="IPR027417">
    <property type="entry name" value="P-loop_NTPase"/>
</dbReference>
<dbReference type="GO" id="GO:0000166">
    <property type="term" value="F:nucleotide binding"/>
    <property type="evidence" value="ECO:0007669"/>
    <property type="project" value="InterPro"/>
</dbReference>
<organism evidence="1 2">
    <name type="scientific">Flexivirga aerilata</name>
    <dbReference type="NCBI Taxonomy" id="1656889"/>
    <lineage>
        <taxon>Bacteria</taxon>
        <taxon>Bacillati</taxon>
        <taxon>Actinomycetota</taxon>
        <taxon>Actinomycetes</taxon>
        <taxon>Micrococcales</taxon>
        <taxon>Dermacoccaceae</taxon>
        <taxon>Flexivirga</taxon>
    </lineage>
</organism>
<dbReference type="AlphaFoldDB" id="A0A849ASU1"/>
<protein>
    <recommendedName>
        <fullName evidence="3">Adenosylcobinamide kinase</fullName>
    </recommendedName>
</protein>